<reference evidence="1" key="1">
    <citation type="journal article" date="2020" name="Fungal Divers.">
        <title>Resolving the Mortierellaceae phylogeny through synthesis of multi-gene phylogenetics and phylogenomics.</title>
        <authorList>
            <person name="Vandepol N."/>
            <person name="Liber J."/>
            <person name="Desiro A."/>
            <person name="Na H."/>
            <person name="Kennedy M."/>
            <person name="Barry K."/>
            <person name="Grigoriev I.V."/>
            <person name="Miller A.N."/>
            <person name="O'Donnell K."/>
            <person name="Stajich J.E."/>
            <person name="Bonito G."/>
        </authorList>
    </citation>
    <scope>NUCLEOTIDE SEQUENCE</scope>
    <source>
        <strain evidence="1">NRRL 2591</strain>
    </source>
</reference>
<dbReference type="Proteomes" id="UP000723463">
    <property type="component" value="Unassembled WGS sequence"/>
</dbReference>
<dbReference type="AlphaFoldDB" id="A0A9P6JXP0"/>
<feature type="non-terminal residue" evidence="1">
    <location>
        <position position="1"/>
    </location>
</feature>
<comment type="caution">
    <text evidence="1">The sequence shown here is derived from an EMBL/GenBank/DDBJ whole genome shotgun (WGS) entry which is preliminary data.</text>
</comment>
<gene>
    <name evidence="1" type="ORF">EC957_009864</name>
</gene>
<dbReference type="EMBL" id="JAAAXW010000571">
    <property type="protein sequence ID" value="KAF9536733.1"/>
    <property type="molecule type" value="Genomic_DNA"/>
</dbReference>
<organism evidence="1 2">
    <name type="scientific">Mortierella hygrophila</name>
    <dbReference type="NCBI Taxonomy" id="979708"/>
    <lineage>
        <taxon>Eukaryota</taxon>
        <taxon>Fungi</taxon>
        <taxon>Fungi incertae sedis</taxon>
        <taxon>Mucoromycota</taxon>
        <taxon>Mortierellomycotina</taxon>
        <taxon>Mortierellomycetes</taxon>
        <taxon>Mortierellales</taxon>
        <taxon>Mortierellaceae</taxon>
        <taxon>Mortierella</taxon>
    </lineage>
</organism>
<keyword evidence="2" id="KW-1185">Reference proteome</keyword>
<accession>A0A9P6JXP0</accession>
<proteinExistence type="predicted"/>
<sequence>NITGRALESSATAFYAYEGAPQVHFLDGDIDISVEPLYEEEEEEEDEEEEALILGINDLLPTPMTANEVAVDLGHLSLQDLPITFEELESDYTAYEEFASGFINLDP</sequence>
<name>A0A9P6JXP0_9FUNG</name>
<evidence type="ECO:0000313" key="1">
    <source>
        <dbReference type="EMBL" id="KAF9536733.1"/>
    </source>
</evidence>
<evidence type="ECO:0000313" key="2">
    <source>
        <dbReference type="Proteomes" id="UP000723463"/>
    </source>
</evidence>
<protein>
    <submittedName>
        <fullName evidence="1">Uncharacterized protein</fullName>
    </submittedName>
</protein>